<proteinExistence type="predicted"/>
<feature type="signal peptide" evidence="1">
    <location>
        <begin position="1"/>
        <end position="21"/>
    </location>
</feature>
<evidence type="ECO:0000256" key="1">
    <source>
        <dbReference type="SAM" id="SignalP"/>
    </source>
</evidence>
<protein>
    <submittedName>
        <fullName evidence="2">Uncharacterized protein</fullName>
    </submittedName>
</protein>
<organism evidence="2 3">
    <name type="scientific">Meloidogyne enterolobii</name>
    <name type="common">Root-knot nematode worm</name>
    <name type="synonym">Meloidogyne mayaguensis</name>
    <dbReference type="NCBI Taxonomy" id="390850"/>
    <lineage>
        <taxon>Eukaryota</taxon>
        <taxon>Metazoa</taxon>
        <taxon>Ecdysozoa</taxon>
        <taxon>Nematoda</taxon>
        <taxon>Chromadorea</taxon>
        <taxon>Rhabditida</taxon>
        <taxon>Tylenchina</taxon>
        <taxon>Tylenchomorpha</taxon>
        <taxon>Tylenchoidea</taxon>
        <taxon>Meloidogynidae</taxon>
        <taxon>Meloidogyninae</taxon>
        <taxon>Meloidogyne</taxon>
    </lineage>
</organism>
<reference evidence="2 3" key="1">
    <citation type="submission" date="2020-08" db="EMBL/GenBank/DDBJ databases">
        <authorList>
            <person name="Koutsovoulos G."/>
            <person name="Danchin GJ E."/>
        </authorList>
    </citation>
    <scope>NUCLEOTIDE SEQUENCE [LARGE SCALE GENOMIC DNA]</scope>
</reference>
<keyword evidence="1" id="KW-0732">Signal</keyword>
<dbReference type="AlphaFoldDB" id="A0A6V7X0M5"/>
<comment type="caution">
    <text evidence="2">The sequence shown here is derived from an EMBL/GenBank/DDBJ whole genome shotgun (WGS) entry which is preliminary data.</text>
</comment>
<dbReference type="Proteomes" id="UP000580250">
    <property type="component" value="Unassembled WGS sequence"/>
</dbReference>
<sequence>MTKYPNYLIIFLLTFINLCLANDTCPLKPNNSQNENENNSNILAIMNILKYLMKNFTYLLFGNFGIKNIQQKRESFYILSTSI</sequence>
<dbReference type="EMBL" id="CAJEWN010000975">
    <property type="protein sequence ID" value="CAD2192763.1"/>
    <property type="molecule type" value="Genomic_DNA"/>
</dbReference>
<feature type="chain" id="PRO_5028217751" evidence="1">
    <location>
        <begin position="22"/>
        <end position="83"/>
    </location>
</feature>
<evidence type="ECO:0000313" key="3">
    <source>
        <dbReference type="Proteomes" id="UP000580250"/>
    </source>
</evidence>
<evidence type="ECO:0000313" key="2">
    <source>
        <dbReference type="EMBL" id="CAD2192763.1"/>
    </source>
</evidence>
<gene>
    <name evidence="2" type="ORF">MENT_LOCUS45678</name>
</gene>
<accession>A0A6V7X0M5</accession>
<name>A0A6V7X0M5_MELEN</name>